<organism evidence="4 5">
    <name type="scientific">Fasciolopsis buskii</name>
    <dbReference type="NCBI Taxonomy" id="27845"/>
    <lineage>
        <taxon>Eukaryota</taxon>
        <taxon>Metazoa</taxon>
        <taxon>Spiralia</taxon>
        <taxon>Lophotrochozoa</taxon>
        <taxon>Platyhelminthes</taxon>
        <taxon>Trematoda</taxon>
        <taxon>Digenea</taxon>
        <taxon>Plagiorchiida</taxon>
        <taxon>Echinostomata</taxon>
        <taxon>Echinostomatoidea</taxon>
        <taxon>Fasciolidae</taxon>
        <taxon>Fasciolopsis</taxon>
    </lineage>
</organism>
<dbReference type="SUPFAM" id="SSF51735">
    <property type="entry name" value="NAD(P)-binding Rossmann-fold domains"/>
    <property type="match status" value="1"/>
</dbReference>
<evidence type="ECO:0000313" key="5">
    <source>
        <dbReference type="Proteomes" id="UP000728185"/>
    </source>
</evidence>
<keyword evidence="2" id="KW-0521">NADP</keyword>
<dbReference type="GO" id="GO:0016491">
    <property type="term" value="F:oxidoreductase activity"/>
    <property type="evidence" value="ECO:0007669"/>
    <property type="project" value="UniProtKB-KW"/>
</dbReference>
<keyword evidence="3" id="KW-0560">Oxidoreductase</keyword>
<feature type="non-terminal residue" evidence="4">
    <location>
        <position position="272"/>
    </location>
</feature>
<dbReference type="Gene3D" id="3.40.50.720">
    <property type="entry name" value="NAD(P)-binding Rossmann-like Domain"/>
    <property type="match status" value="1"/>
</dbReference>
<comment type="similarity">
    <text evidence="1">Belongs to the short-chain dehydrogenases/reductases (SDR) family.</text>
</comment>
<evidence type="ECO:0000313" key="4">
    <source>
        <dbReference type="EMBL" id="KAA0192420.1"/>
    </source>
</evidence>
<dbReference type="InterPro" id="IPR002347">
    <property type="entry name" value="SDR_fam"/>
</dbReference>
<sequence length="272" mass="30287">VTGSNKGIGKAIVEKLAKALGSTGEWDVYLTARNEEFGKQALSDLEKKGLRVKFHQLDINDPNSRKSFLQFLKTNYPDGINIAVNNAGIAYKHDSAAPFGEQARVTLQTNFFDTLTFTEEFIPLLAKDARMASVMALPKLSEELYKKFKSPMTLDEVRSLAHDFVRHAEKGDHVENGWSDSAYGISKVCLTKTSYILGEQLAKDPRNIVLNSCCPGYVDTDLTSHKGHRTTEDGADTPFYLATLPIGVKEPINEFVSQRQIRKWSRSTSPVL</sequence>
<reference evidence="4" key="1">
    <citation type="submission" date="2019-05" db="EMBL/GenBank/DDBJ databases">
        <title>Annotation for the trematode Fasciolopsis buski.</title>
        <authorList>
            <person name="Choi Y.-J."/>
        </authorList>
    </citation>
    <scope>NUCLEOTIDE SEQUENCE</scope>
    <source>
        <strain evidence="4">HT</strain>
        <tissue evidence="4">Whole worm</tissue>
    </source>
</reference>
<dbReference type="PANTHER" id="PTHR43963">
    <property type="entry name" value="CARBONYL REDUCTASE 1-RELATED"/>
    <property type="match status" value="1"/>
</dbReference>
<dbReference type="EMBL" id="LUCM01005702">
    <property type="protein sequence ID" value="KAA0192420.1"/>
    <property type="molecule type" value="Genomic_DNA"/>
</dbReference>
<dbReference type="Proteomes" id="UP000728185">
    <property type="component" value="Unassembled WGS sequence"/>
</dbReference>
<comment type="caution">
    <text evidence="4">The sequence shown here is derived from an EMBL/GenBank/DDBJ whole genome shotgun (WGS) entry which is preliminary data.</text>
</comment>
<dbReference type="Pfam" id="PF00106">
    <property type="entry name" value="adh_short"/>
    <property type="match status" value="1"/>
</dbReference>
<protein>
    <submittedName>
        <fullName evidence="4">Carbonyl reductase</fullName>
    </submittedName>
</protein>
<evidence type="ECO:0000256" key="3">
    <source>
        <dbReference type="ARBA" id="ARBA00023002"/>
    </source>
</evidence>
<dbReference type="InterPro" id="IPR036291">
    <property type="entry name" value="NAD(P)-bd_dom_sf"/>
</dbReference>
<dbReference type="AlphaFoldDB" id="A0A8E0RXY2"/>
<dbReference type="PRINTS" id="PR00081">
    <property type="entry name" value="GDHRDH"/>
</dbReference>
<gene>
    <name evidence="4" type="ORF">FBUS_09967</name>
</gene>
<accession>A0A8E0RXY2</accession>
<dbReference type="PANTHER" id="PTHR43963:SF6">
    <property type="entry name" value="CHAIN DEHYDROGENASE FAMILY PROTEIN, PUTATIVE (AFU_ORTHOLOGUE AFUA_3G15350)-RELATED"/>
    <property type="match status" value="1"/>
</dbReference>
<proteinExistence type="inferred from homology"/>
<dbReference type="OrthoDB" id="7289984at2759"/>
<evidence type="ECO:0000256" key="2">
    <source>
        <dbReference type="ARBA" id="ARBA00022857"/>
    </source>
</evidence>
<keyword evidence="5" id="KW-1185">Reference proteome</keyword>
<evidence type="ECO:0000256" key="1">
    <source>
        <dbReference type="ARBA" id="ARBA00006484"/>
    </source>
</evidence>
<name>A0A8E0RXY2_9TREM</name>